<reference evidence="3 4" key="1">
    <citation type="submission" date="2019-03" db="EMBL/GenBank/DDBJ databases">
        <title>Genomic Encyclopedia of Archaeal and Bacterial Type Strains, Phase II (KMG-II): from individual species to whole genera.</title>
        <authorList>
            <person name="Goeker M."/>
        </authorList>
    </citation>
    <scope>NUCLEOTIDE SEQUENCE [LARGE SCALE GENOMIC DNA]</scope>
    <source>
        <strain evidence="3 4">DSM 28353</strain>
    </source>
</reference>
<evidence type="ECO:0000313" key="4">
    <source>
        <dbReference type="Proteomes" id="UP000295292"/>
    </source>
</evidence>
<evidence type="ECO:0000256" key="2">
    <source>
        <dbReference type="SAM" id="Phobius"/>
    </source>
</evidence>
<feature type="region of interest" description="Disordered" evidence="1">
    <location>
        <begin position="1"/>
        <end position="25"/>
    </location>
</feature>
<keyword evidence="2" id="KW-0812">Transmembrane</keyword>
<gene>
    <name evidence="3" type="ORF">CLV99_1447</name>
</gene>
<evidence type="ECO:0000313" key="3">
    <source>
        <dbReference type="EMBL" id="TDQ79993.1"/>
    </source>
</evidence>
<feature type="transmembrane region" description="Helical" evidence="2">
    <location>
        <begin position="29"/>
        <end position="49"/>
    </location>
</feature>
<name>A0A4R6WID5_9SPHI</name>
<protein>
    <submittedName>
        <fullName evidence="3">Uncharacterized protein</fullName>
    </submittedName>
</protein>
<dbReference type="Proteomes" id="UP000295292">
    <property type="component" value="Unassembled WGS sequence"/>
</dbReference>
<sequence>METNEKEEYEGQVPDVVKNEPDDKPAGKGIMWAIAIAVVILVIIYFMFFKNDVGFD</sequence>
<keyword evidence="2" id="KW-0472">Membrane</keyword>
<organism evidence="3 4">
    <name type="scientific">Sphingobacterium yanglingense</name>
    <dbReference type="NCBI Taxonomy" id="1437280"/>
    <lineage>
        <taxon>Bacteria</taxon>
        <taxon>Pseudomonadati</taxon>
        <taxon>Bacteroidota</taxon>
        <taxon>Sphingobacteriia</taxon>
        <taxon>Sphingobacteriales</taxon>
        <taxon>Sphingobacteriaceae</taxon>
        <taxon>Sphingobacterium</taxon>
    </lineage>
</organism>
<accession>A0A4R6WID5</accession>
<comment type="caution">
    <text evidence="3">The sequence shown here is derived from an EMBL/GenBank/DDBJ whole genome shotgun (WGS) entry which is preliminary data.</text>
</comment>
<keyword evidence="2" id="KW-1133">Transmembrane helix</keyword>
<dbReference type="RefSeq" id="WP_162850043.1">
    <property type="nucleotide sequence ID" value="NZ_SNYV01000011.1"/>
</dbReference>
<dbReference type="AlphaFoldDB" id="A0A4R6WID5"/>
<evidence type="ECO:0000256" key="1">
    <source>
        <dbReference type="SAM" id="MobiDB-lite"/>
    </source>
</evidence>
<keyword evidence="4" id="KW-1185">Reference proteome</keyword>
<dbReference type="EMBL" id="SNYV01000011">
    <property type="protein sequence ID" value="TDQ79993.1"/>
    <property type="molecule type" value="Genomic_DNA"/>
</dbReference>
<proteinExistence type="predicted"/>